<evidence type="ECO:0000256" key="7">
    <source>
        <dbReference type="ARBA" id="ARBA00023010"/>
    </source>
</evidence>
<dbReference type="GO" id="GO:0005886">
    <property type="term" value="C:plasma membrane"/>
    <property type="evidence" value="ECO:0007669"/>
    <property type="project" value="UniProtKB-SubCell"/>
</dbReference>
<evidence type="ECO:0000256" key="3">
    <source>
        <dbReference type="ARBA" id="ARBA00022475"/>
    </source>
</evidence>
<dbReference type="NCBIfam" id="NF006354">
    <property type="entry name" value="PRK08578.1-2"/>
    <property type="match status" value="1"/>
</dbReference>
<dbReference type="PANTHER" id="PTHR30081:SF8">
    <property type="entry name" value="PROTEIN TRANSLOCASE SUBUNIT SECF"/>
    <property type="match status" value="1"/>
</dbReference>
<comment type="subcellular location">
    <subcellularLocation>
        <location evidence="1">Cell membrane</location>
        <topology evidence="1">Multi-pass membrane protein</topology>
    </subcellularLocation>
</comment>
<proteinExistence type="inferred from homology"/>
<evidence type="ECO:0000256" key="5">
    <source>
        <dbReference type="ARBA" id="ARBA00022927"/>
    </source>
</evidence>
<evidence type="ECO:0000259" key="10">
    <source>
        <dbReference type="Pfam" id="PF02355"/>
    </source>
</evidence>
<name>A0A0W8F9F2_9ZZZZ</name>
<dbReference type="AlphaFoldDB" id="A0A0W8F9F2"/>
<keyword evidence="5" id="KW-0653">Protein transport</keyword>
<dbReference type="Gene3D" id="1.20.1640.10">
    <property type="entry name" value="Multidrug efflux transporter AcrB transmembrane domain"/>
    <property type="match status" value="1"/>
</dbReference>
<feature type="domain" description="Protein export membrane protein SecD/SecF C-terminal" evidence="10">
    <location>
        <begin position="109"/>
        <end position="284"/>
    </location>
</feature>
<dbReference type="InterPro" id="IPR022646">
    <property type="entry name" value="SecD/SecF_CS"/>
</dbReference>
<comment type="caution">
    <text evidence="11">The sequence shown here is derived from an EMBL/GenBank/DDBJ whole genome shotgun (WGS) entry which is preliminary data.</text>
</comment>
<keyword evidence="4 9" id="KW-0812">Transmembrane</keyword>
<gene>
    <name evidence="11" type="ORF">ASZ90_012807</name>
</gene>
<dbReference type="Pfam" id="PF07549">
    <property type="entry name" value="Sec_GG"/>
    <property type="match status" value="1"/>
</dbReference>
<keyword evidence="2" id="KW-0813">Transport</keyword>
<feature type="transmembrane region" description="Helical" evidence="9">
    <location>
        <begin position="220"/>
        <end position="242"/>
    </location>
</feature>
<protein>
    <submittedName>
        <fullName evidence="11">Protein-export membrane protein secf</fullName>
    </submittedName>
</protein>
<dbReference type="InterPro" id="IPR024921">
    <property type="entry name" value="SecF_arc"/>
</dbReference>
<dbReference type="InterPro" id="IPR022813">
    <property type="entry name" value="SecD/SecF_arch_bac"/>
</dbReference>
<organism evidence="11">
    <name type="scientific">hydrocarbon metagenome</name>
    <dbReference type="NCBI Taxonomy" id="938273"/>
    <lineage>
        <taxon>unclassified sequences</taxon>
        <taxon>metagenomes</taxon>
        <taxon>ecological metagenomes</taxon>
    </lineage>
</organism>
<keyword evidence="7" id="KW-0811">Translocation</keyword>
<evidence type="ECO:0000256" key="9">
    <source>
        <dbReference type="SAM" id="Phobius"/>
    </source>
</evidence>
<dbReference type="InterPro" id="IPR048634">
    <property type="entry name" value="SecD_SecF_C"/>
</dbReference>
<dbReference type="SUPFAM" id="SSF82866">
    <property type="entry name" value="Multidrug efflux transporter AcrB transmembrane domain"/>
    <property type="match status" value="1"/>
</dbReference>
<evidence type="ECO:0000256" key="1">
    <source>
        <dbReference type="ARBA" id="ARBA00004651"/>
    </source>
</evidence>
<feature type="transmembrane region" description="Helical" evidence="9">
    <location>
        <begin position="254"/>
        <end position="275"/>
    </location>
</feature>
<feature type="transmembrane region" description="Helical" evidence="9">
    <location>
        <begin position="16"/>
        <end position="35"/>
    </location>
</feature>
<dbReference type="Pfam" id="PF02355">
    <property type="entry name" value="SecD_SecF_C"/>
    <property type="match status" value="1"/>
</dbReference>
<dbReference type="GO" id="GO:0065002">
    <property type="term" value="P:intracellular protein transmembrane transport"/>
    <property type="evidence" value="ECO:0007669"/>
    <property type="project" value="InterPro"/>
</dbReference>
<keyword evidence="3" id="KW-1003">Cell membrane</keyword>
<dbReference type="HAMAP" id="MF_01464_A">
    <property type="entry name" value="SecF_A"/>
    <property type="match status" value="1"/>
</dbReference>
<dbReference type="EMBL" id="LNQE01001437">
    <property type="protein sequence ID" value="KUG17488.1"/>
    <property type="molecule type" value="Genomic_DNA"/>
</dbReference>
<evidence type="ECO:0000256" key="6">
    <source>
        <dbReference type="ARBA" id="ARBA00022989"/>
    </source>
</evidence>
<feature type="transmembrane region" description="Helical" evidence="9">
    <location>
        <begin position="178"/>
        <end position="199"/>
    </location>
</feature>
<evidence type="ECO:0000256" key="2">
    <source>
        <dbReference type="ARBA" id="ARBA00022448"/>
    </source>
</evidence>
<evidence type="ECO:0000256" key="4">
    <source>
        <dbReference type="ARBA" id="ARBA00022692"/>
    </source>
</evidence>
<dbReference type="PANTHER" id="PTHR30081">
    <property type="entry name" value="PROTEIN-EXPORT MEMBRANE PROTEIN SEC"/>
    <property type="match status" value="1"/>
</dbReference>
<feature type="transmembrane region" description="Helical" evidence="9">
    <location>
        <begin position="127"/>
        <end position="146"/>
    </location>
</feature>
<accession>A0A0W8F9F2</accession>
<evidence type="ECO:0000313" key="11">
    <source>
        <dbReference type="EMBL" id="KUG17488.1"/>
    </source>
</evidence>
<keyword evidence="8 9" id="KW-0472">Membrane</keyword>
<reference evidence="11" key="1">
    <citation type="journal article" date="2015" name="Proc. Natl. Acad. Sci. U.S.A.">
        <title>Networks of energetic and metabolic interactions define dynamics in microbial communities.</title>
        <authorList>
            <person name="Embree M."/>
            <person name="Liu J.K."/>
            <person name="Al-Bassam M.M."/>
            <person name="Zengler K."/>
        </authorList>
    </citation>
    <scope>NUCLEOTIDE SEQUENCE</scope>
</reference>
<sequence>MELDDIISKYPPKQMMLIPIIVIILALISLGVTYLNTGSPVNLGIEFTGGTLATVPATESKDAVVGEYDKYPLADVRDVGSRYMIQFGPMSDEEYTELAQQIVTKYGDNAEIRHMGPIYSQELQAQVIRYLPLSFILMALVVFIVFRQAFVSLLVVLCALADILTAAASMNLTGVQLSLGTVAALLMLIGYSVDTDILLTMRVLKRKGDTDDKIKGAMGTGLTMAGTSAAAVISLILVSNLLHLVLPSFSRMDVIADMSTVLIFGLAADLFNTWVTNAQGLRWYLSRPRKAARGQKR</sequence>
<keyword evidence="6 9" id="KW-1133">Transmembrane helix</keyword>
<evidence type="ECO:0000256" key="8">
    <source>
        <dbReference type="ARBA" id="ARBA00023136"/>
    </source>
</evidence>